<evidence type="ECO:0000256" key="1">
    <source>
        <dbReference type="SAM" id="MobiDB-lite"/>
    </source>
</evidence>
<dbReference type="NCBIfam" id="TIGR02605">
    <property type="entry name" value="CxxC_CxxC_SSSS"/>
    <property type="match status" value="1"/>
</dbReference>
<dbReference type="SMART" id="SM00834">
    <property type="entry name" value="CxxC_CXXC_SSSS"/>
    <property type="match status" value="1"/>
</dbReference>
<dbReference type="Gene3D" id="2.20.28.30">
    <property type="entry name" value="RNA polymerase ii, chain L"/>
    <property type="match status" value="1"/>
</dbReference>
<protein>
    <submittedName>
        <fullName evidence="3">Regulatory protein, FmdB family</fullName>
    </submittedName>
</protein>
<evidence type="ECO:0000313" key="4">
    <source>
        <dbReference type="Proteomes" id="UP000009047"/>
    </source>
</evidence>
<feature type="compositionally biased region" description="Low complexity" evidence="1">
    <location>
        <begin position="61"/>
        <end position="72"/>
    </location>
</feature>
<feature type="region of interest" description="Disordered" evidence="1">
    <location>
        <begin position="51"/>
        <end position="72"/>
    </location>
</feature>
<gene>
    <name evidence="3" type="ordered locus">Deba_0813</name>
</gene>
<dbReference type="Proteomes" id="UP000009047">
    <property type="component" value="Chromosome"/>
</dbReference>
<dbReference type="eggNOG" id="COG2331">
    <property type="taxonomic scope" value="Bacteria"/>
</dbReference>
<dbReference type="Pfam" id="PF09723">
    <property type="entry name" value="Zn_ribbon_8"/>
    <property type="match status" value="1"/>
</dbReference>
<dbReference type="HOGENOM" id="CLU_136025_4_0_7"/>
<evidence type="ECO:0000259" key="2">
    <source>
        <dbReference type="SMART" id="SM00834"/>
    </source>
</evidence>
<dbReference type="OrthoDB" id="9813321at2"/>
<sequence length="72" mass="7528">MPIYEYKCNKCAKEFEVLVLGSRDDVRCPQCDAADVSRLMSGFAHKNEGGTLVSSSGGGCSSCSGGSCSTCH</sequence>
<dbReference type="InterPro" id="IPR013429">
    <property type="entry name" value="Regulatory_FmdB_Zinc_ribbon"/>
</dbReference>
<organism evidence="3 4">
    <name type="scientific">Desulfarculus baarsii (strain ATCC 33931 / DSM 2075 / LMG 7858 / VKM B-1802 / 2st14)</name>
    <dbReference type="NCBI Taxonomy" id="644282"/>
    <lineage>
        <taxon>Bacteria</taxon>
        <taxon>Pseudomonadati</taxon>
        <taxon>Thermodesulfobacteriota</taxon>
        <taxon>Desulfarculia</taxon>
        <taxon>Desulfarculales</taxon>
        <taxon>Desulfarculaceae</taxon>
        <taxon>Desulfarculus</taxon>
    </lineage>
</organism>
<proteinExistence type="predicted"/>
<dbReference type="STRING" id="644282.Deba_0813"/>
<keyword evidence="4" id="KW-1185">Reference proteome</keyword>
<name>E1QF48_DESB2</name>
<dbReference type="KEGG" id="dbr:Deba_0813"/>
<dbReference type="EMBL" id="CP002085">
    <property type="protein sequence ID" value="ADK84184.1"/>
    <property type="molecule type" value="Genomic_DNA"/>
</dbReference>
<evidence type="ECO:0000313" key="3">
    <source>
        <dbReference type="EMBL" id="ADK84184.1"/>
    </source>
</evidence>
<reference evidence="3 4" key="1">
    <citation type="journal article" date="2010" name="Stand. Genomic Sci.">
        <title>Complete genome sequence of Desulfarculus baarsii type strain (2st14).</title>
        <authorList>
            <person name="Sun H."/>
            <person name="Spring S."/>
            <person name="Lapidus A."/>
            <person name="Davenport K."/>
            <person name="Del Rio T.G."/>
            <person name="Tice H."/>
            <person name="Nolan M."/>
            <person name="Copeland A."/>
            <person name="Cheng J.F."/>
            <person name="Lucas S."/>
            <person name="Tapia R."/>
            <person name="Goodwin L."/>
            <person name="Pitluck S."/>
            <person name="Ivanova N."/>
            <person name="Pagani I."/>
            <person name="Mavromatis K."/>
            <person name="Ovchinnikova G."/>
            <person name="Pati A."/>
            <person name="Chen A."/>
            <person name="Palaniappan K."/>
            <person name="Hauser L."/>
            <person name="Chang Y.J."/>
            <person name="Jeffries C.D."/>
            <person name="Detter J.C."/>
            <person name="Han C."/>
            <person name="Rohde M."/>
            <person name="Brambilla E."/>
            <person name="Goker M."/>
            <person name="Woyke T."/>
            <person name="Bristow J."/>
            <person name="Eisen J.A."/>
            <person name="Markowitz V."/>
            <person name="Hugenholtz P."/>
            <person name="Kyrpides N.C."/>
            <person name="Klenk H.P."/>
            <person name="Land M."/>
        </authorList>
    </citation>
    <scope>NUCLEOTIDE SEQUENCE [LARGE SCALE GENOMIC DNA]</scope>
    <source>
        <strain evidence="4">ATCC 33931 / DSM 2075 / LMG 7858 / VKM B-1802 / 2st14</strain>
    </source>
</reference>
<dbReference type="AlphaFoldDB" id="E1QF48"/>
<dbReference type="RefSeq" id="WP_013257639.1">
    <property type="nucleotide sequence ID" value="NC_014365.1"/>
</dbReference>
<feature type="domain" description="Putative regulatory protein FmdB zinc ribbon" evidence="2">
    <location>
        <begin position="1"/>
        <end position="41"/>
    </location>
</feature>
<accession>E1QF48</accession>